<dbReference type="InterPro" id="IPR044730">
    <property type="entry name" value="RNase_H-like_dom_plant"/>
</dbReference>
<dbReference type="InterPro" id="IPR012337">
    <property type="entry name" value="RNaseH-like_sf"/>
</dbReference>
<protein>
    <recommendedName>
        <fullName evidence="1">RNase H type-1 domain-containing protein</fullName>
    </recommendedName>
</protein>
<proteinExistence type="predicted"/>
<dbReference type="EMBL" id="CP133619">
    <property type="protein sequence ID" value="WMV41314.1"/>
    <property type="molecule type" value="Genomic_DNA"/>
</dbReference>
<organism evidence="2 3">
    <name type="scientific">Solanum verrucosum</name>
    <dbReference type="NCBI Taxonomy" id="315347"/>
    <lineage>
        <taxon>Eukaryota</taxon>
        <taxon>Viridiplantae</taxon>
        <taxon>Streptophyta</taxon>
        <taxon>Embryophyta</taxon>
        <taxon>Tracheophyta</taxon>
        <taxon>Spermatophyta</taxon>
        <taxon>Magnoliopsida</taxon>
        <taxon>eudicotyledons</taxon>
        <taxon>Gunneridae</taxon>
        <taxon>Pentapetalae</taxon>
        <taxon>asterids</taxon>
        <taxon>lamiids</taxon>
        <taxon>Solanales</taxon>
        <taxon>Solanaceae</taxon>
        <taxon>Solanoideae</taxon>
        <taxon>Solaneae</taxon>
        <taxon>Solanum</taxon>
    </lineage>
</organism>
<dbReference type="GO" id="GO:0004523">
    <property type="term" value="F:RNA-DNA hybrid ribonuclease activity"/>
    <property type="evidence" value="ECO:0007669"/>
    <property type="project" value="InterPro"/>
</dbReference>
<dbReference type="Proteomes" id="UP001234989">
    <property type="component" value="Chromosome 8"/>
</dbReference>
<reference evidence="2" key="1">
    <citation type="submission" date="2023-08" db="EMBL/GenBank/DDBJ databases">
        <title>A de novo genome assembly of Solanum verrucosum Schlechtendal, a Mexican diploid species geographically isolated from the other diploid A-genome species in potato relatives.</title>
        <authorList>
            <person name="Hosaka K."/>
        </authorList>
    </citation>
    <scope>NUCLEOTIDE SEQUENCE</scope>
    <source>
        <tissue evidence="2">Young leaves</tissue>
    </source>
</reference>
<evidence type="ECO:0000259" key="1">
    <source>
        <dbReference type="Pfam" id="PF13456"/>
    </source>
</evidence>
<dbReference type="PANTHER" id="PTHR47723">
    <property type="entry name" value="OS05G0353850 PROTEIN"/>
    <property type="match status" value="1"/>
</dbReference>
<sequence length="157" mass="17982">MLVKFMKEYTPSIVTKVVIWRKPELGSYKCNTNGVSKGNPRPTSSGFCVRDSSGNFIYAESSRLLDGNDLIAEAKELVVGLEFCILTHYTQVEMETDSLTMKNVLKGIWEVPWEISLEVKKFKELRKSGVIRVEHVFREGNQMVDYFANMGAYFCKY</sequence>
<dbReference type="Pfam" id="PF13456">
    <property type="entry name" value="RVT_3"/>
    <property type="match status" value="1"/>
</dbReference>
<name>A0AAF0ZLK2_SOLVR</name>
<dbReference type="CDD" id="cd06222">
    <property type="entry name" value="RNase_H_like"/>
    <property type="match status" value="1"/>
</dbReference>
<dbReference type="AlphaFoldDB" id="A0AAF0ZLK2"/>
<dbReference type="Gene3D" id="3.30.420.10">
    <property type="entry name" value="Ribonuclease H-like superfamily/Ribonuclease H"/>
    <property type="match status" value="1"/>
</dbReference>
<feature type="domain" description="RNase H type-1" evidence="1">
    <location>
        <begin position="31"/>
        <end position="150"/>
    </location>
</feature>
<evidence type="ECO:0000313" key="3">
    <source>
        <dbReference type="Proteomes" id="UP001234989"/>
    </source>
</evidence>
<evidence type="ECO:0000313" key="2">
    <source>
        <dbReference type="EMBL" id="WMV41314.1"/>
    </source>
</evidence>
<dbReference type="SUPFAM" id="SSF53098">
    <property type="entry name" value="Ribonuclease H-like"/>
    <property type="match status" value="1"/>
</dbReference>
<dbReference type="InterPro" id="IPR053151">
    <property type="entry name" value="RNase_H-like"/>
</dbReference>
<dbReference type="InterPro" id="IPR002156">
    <property type="entry name" value="RNaseH_domain"/>
</dbReference>
<gene>
    <name evidence="2" type="ORF">MTR67_034699</name>
</gene>
<keyword evidence="3" id="KW-1185">Reference proteome</keyword>
<dbReference type="InterPro" id="IPR036397">
    <property type="entry name" value="RNaseH_sf"/>
</dbReference>
<accession>A0AAF0ZLK2</accession>
<dbReference type="PANTHER" id="PTHR47723:SF24">
    <property type="entry name" value="RNASE H TYPE-1 DOMAIN-CONTAINING PROTEIN"/>
    <property type="match status" value="1"/>
</dbReference>
<dbReference type="GO" id="GO:0003676">
    <property type="term" value="F:nucleic acid binding"/>
    <property type="evidence" value="ECO:0007669"/>
    <property type="project" value="InterPro"/>
</dbReference>